<dbReference type="PANTHER" id="PTHR24421">
    <property type="entry name" value="NITRATE/NITRITE SENSOR PROTEIN NARX-RELATED"/>
    <property type="match status" value="1"/>
</dbReference>
<sequence>MSSPRTRLTAACFLLAGVIPLLGSPPLPHQQGYSANPISRMARVVNPDLAELEQRITALNSRVRGMAPYSPKPVKQEFGWRSIETDPNQKPQLTLDLGETYPLGDIYLIPALPPFGETQRLFPQRLTVEVARLADFSDSKLIYTTAEDKTESDGGFPLRIPTRELDARFVRLTVDQGHRRGDQAVAMISEMMVLSGGQPVSMTAKAQATGSMDSPSQWSPEYAIDGQSPLGIWQSGRWNRSRGQLLELVDAEDVVTWQFDLGESAALDRATIFPYELPEVGGTSSLPSTLQVAVSDTPHPDEASFTACSGGETFSPCTVPLRGKTGRYVTIRGSGPFSIGKHHLVGISEFEIWSLGRNLAANFIPVLKVNEKLIAASEELTDGRGNGLEIMPVGDWLLDIDQRHKIEEQLALLTPVWNSKVAESEINVTWGASVAIGLTFLIPVAIFERRRLVSRKHIDQLRRRIASDLHDDIGSNLGSISLIARSAKRDLSRAHDPDALAEDLNEMETIARESSLAMRDIVWLLERNQDSIGDFVERMRNTADRLLRDMKFEMTCKSNRTALKLTLESKRHLFLFYKEALHNILKHSKASNVRVNIYDYRDSLIMEVEDDGIGLPLDEAGKAAAVRKLTARAAVLDGRFNVDSAPGKGTRLRLEVKRANLLANKAAA</sequence>
<evidence type="ECO:0000256" key="6">
    <source>
        <dbReference type="ARBA" id="ARBA00022777"/>
    </source>
</evidence>
<evidence type="ECO:0000256" key="1">
    <source>
        <dbReference type="ARBA" id="ARBA00000085"/>
    </source>
</evidence>
<dbReference type="EMBL" id="JACHFD010000006">
    <property type="protein sequence ID" value="MBB5351265.1"/>
    <property type="molecule type" value="Genomic_DNA"/>
</dbReference>
<dbReference type="InterPro" id="IPR036890">
    <property type="entry name" value="HATPase_C_sf"/>
</dbReference>
<evidence type="ECO:0000256" key="2">
    <source>
        <dbReference type="ARBA" id="ARBA00012438"/>
    </source>
</evidence>
<dbReference type="InterPro" id="IPR050482">
    <property type="entry name" value="Sensor_HK_TwoCompSys"/>
</dbReference>
<keyword evidence="8" id="KW-0902">Two-component regulatory system</keyword>
<dbReference type="Gene3D" id="1.20.5.1930">
    <property type="match status" value="1"/>
</dbReference>
<evidence type="ECO:0000313" key="13">
    <source>
        <dbReference type="Proteomes" id="UP000557717"/>
    </source>
</evidence>
<dbReference type="GO" id="GO:0046983">
    <property type="term" value="F:protein dimerization activity"/>
    <property type="evidence" value="ECO:0007669"/>
    <property type="project" value="InterPro"/>
</dbReference>
<evidence type="ECO:0000313" key="12">
    <source>
        <dbReference type="EMBL" id="MBB5351265.1"/>
    </source>
</evidence>
<keyword evidence="3" id="KW-0597">Phosphoprotein</keyword>
<dbReference type="AlphaFoldDB" id="A0A840UZU4"/>
<dbReference type="Gene3D" id="3.30.565.10">
    <property type="entry name" value="Histidine kinase-like ATPase, C-terminal domain"/>
    <property type="match status" value="1"/>
</dbReference>
<feature type="signal peptide" evidence="9">
    <location>
        <begin position="1"/>
        <end position="23"/>
    </location>
</feature>
<evidence type="ECO:0000259" key="11">
    <source>
        <dbReference type="Pfam" id="PF07730"/>
    </source>
</evidence>
<dbReference type="SUPFAM" id="SSF55874">
    <property type="entry name" value="ATPase domain of HSP90 chaperone/DNA topoisomerase II/histidine kinase"/>
    <property type="match status" value="1"/>
</dbReference>
<feature type="domain" description="Histidine kinase/HSP90-like ATPase" evidence="10">
    <location>
        <begin position="571"/>
        <end position="658"/>
    </location>
</feature>
<reference evidence="12 13" key="1">
    <citation type="submission" date="2020-08" db="EMBL/GenBank/DDBJ databases">
        <title>Genomic Encyclopedia of Type Strains, Phase IV (KMG-IV): sequencing the most valuable type-strain genomes for metagenomic binning, comparative biology and taxonomic classification.</title>
        <authorList>
            <person name="Goeker M."/>
        </authorList>
    </citation>
    <scope>NUCLEOTIDE SEQUENCE [LARGE SCALE GENOMIC DNA]</scope>
    <source>
        <strain evidence="12 13">YC6886</strain>
    </source>
</reference>
<dbReference type="InterPro" id="IPR011712">
    <property type="entry name" value="Sig_transdc_His_kin_sub3_dim/P"/>
</dbReference>
<dbReference type="RefSeq" id="WP_184017285.1">
    <property type="nucleotide sequence ID" value="NZ_JACHFD010000006.1"/>
</dbReference>
<feature type="domain" description="Signal transduction histidine kinase subgroup 3 dimerisation and phosphoacceptor" evidence="11">
    <location>
        <begin position="462"/>
        <end position="526"/>
    </location>
</feature>
<dbReference type="Proteomes" id="UP000557717">
    <property type="component" value="Unassembled WGS sequence"/>
</dbReference>
<protein>
    <recommendedName>
        <fullName evidence="2">histidine kinase</fullName>
        <ecNumber evidence="2">2.7.13.3</ecNumber>
    </recommendedName>
</protein>
<feature type="chain" id="PRO_5032761904" description="histidine kinase" evidence="9">
    <location>
        <begin position="24"/>
        <end position="668"/>
    </location>
</feature>
<dbReference type="GO" id="GO:0000155">
    <property type="term" value="F:phosphorelay sensor kinase activity"/>
    <property type="evidence" value="ECO:0007669"/>
    <property type="project" value="InterPro"/>
</dbReference>
<keyword evidence="4" id="KW-0808">Transferase</keyword>
<keyword evidence="13" id="KW-1185">Reference proteome</keyword>
<accession>A0A840UZU4</accession>
<organism evidence="12 13">
    <name type="scientific">Haloferula luteola</name>
    <dbReference type="NCBI Taxonomy" id="595692"/>
    <lineage>
        <taxon>Bacteria</taxon>
        <taxon>Pseudomonadati</taxon>
        <taxon>Verrucomicrobiota</taxon>
        <taxon>Verrucomicrobiia</taxon>
        <taxon>Verrucomicrobiales</taxon>
        <taxon>Verrucomicrobiaceae</taxon>
        <taxon>Haloferula</taxon>
    </lineage>
</organism>
<evidence type="ECO:0000256" key="7">
    <source>
        <dbReference type="ARBA" id="ARBA00022840"/>
    </source>
</evidence>
<dbReference type="CDD" id="cd16917">
    <property type="entry name" value="HATPase_UhpB-NarQ-NarX-like"/>
    <property type="match status" value="1"/>
</dbReference>
<comment type="caution">
    <text evidence="12">The sequence shown here is derived from an EMBL/GenBank/DDBJ whole genome shotgun (WGS) entry which is preliminary data.</text>
</comment>
<gene>
    <name evidence="12" type="ORF">HNR46_001501</name>
</gene>
<dbReference type="GO" id="GO:0005524">
    <property type="term" value="F:ATP binding"/>
    <property type="evidence" value="ECO:0007669"/>
    <property type="project" value="UniProtKB-KW"/>
</dbReference>
<keyword evidence="6 12" id="KW-0418">Kinase</keyword>
<dbReference type="InterPro" id="IPR003594">
    <property type="entry name" value="HATPase_dom"/>
</dbReference>
<evidence type="ECO:0000259" key="10">
    <source>
        <dbReference type="Pfam" id="PF02518"/>
    </source>
</evidence>
<dbReference type="Pfam" id="PF02518">
    <property type="entry name" value="HATPase_c"/>
    <property type="match status" value="1"/>
</dbReference>
<keyword evidence="7" id="KW-0067">ATP-binding</keyword>
<evidence type="ECO:0000256" key="4">
    <source>
        <dbReference type="ARBA" id="ARBA00022679"/>
    </source>
</evidence>
<evidence type="ECO:0000256" key="3">
    <source>
        <dbReference type="ARBA" id="ARBA00022553"/>
    </source>
</evidence>
<keyword evidence="9" id="KW-0732">Signal</keyword>
<keyword evidence="5" id="KW-0547">Nucleotide-binding</keyword>
<comment type="catalytic activity">
    <reaction evidence="1">
        <text>ATP + protein L-histidine = ADP + protein N-phospho-L-histidine.</text>
        <dbReference type="EC" id="2.7.13.3"/>
    </reaction>
</comment>
<evidence type="ECO:0000256" key="5">
    <source>
        <dbReference type="ARBA" id="ARBA00022741"/>
    </source>
</evidence>
<proteinExistence type="predicted"/>
<evidence type="ECO:0000256" key="9">
    <source>
        <dbReference type="SAM" id="SignalP"/>
    </source>
</evidence>
<dbReference type="Gene3D" id="2.60.120.260">
    <property type="entry name" value="Galactose-binding domain-like"/>
    <property type="match status" value="2"/>
</dbReference>
<dbReference type="EC" id="2.7.13.3" evidence="2"/>
<dbReference type="GO" id="GO:0016020">
    <property type="term" value="C:membrane"/>
    <property type="evidence" value="ECO:0007669"/>
    <property type="project" value="InterPro"/>
</dbReference>
<evidence type="ECO:0000256" key="8">
    <source>
        <dbReference type="ARBA" id="ARBA00023012"/>
    </source>
</evidence>
<dbReference type="Pfam" id="PF07730">
    <property type="entry name" value="HisKA_3"/>
    <property type="match status" value="1"/>
</dbReference>
<name>A0A840UZU4_9BACT</name>
<dbReference type="PANTHER" id="PTHR24421:SF10">
    <property type="entry name" value="NITRATE_NITRITE SENSOR PROTEIN NARQ"/>
    <property type="match status" value="1"/>
</dbReference>